<dbReference type="NCBIfam" id="TIGR03793">
    <property type="entry name" value="leader_NHLP"/>
    <property type="match status" value="1"/>
</dbReference>
<name>A0AA96WT32_LEPBY</name>
<reference evidence="2" key="1">
    <citation type="journal article" date="2023" name="Plants (Basel)">
        <title>Genomic Analysis of Leptolyngbya boryana CZ1 Reveals Efficient Carbon Fixation Modules.</title>
        <authorList>
            <person name="Bai X."/>
            <person name="Wang H."/>
            <person name="Cheng W."/>
            <person name="Wang J."/>
            <person name="Ma M."/>
            <person name="Hu H."/>
            <person name="Song Z."/>
            <person name="Ma H."/>
            <person name="Fan Y."/>
            <person name="Du C."/>
            <person name="Xu J."/>
        </authorList>
    </citation>
    <scope>NUCLEOTIDE SEQUENCE</scope>
    <source>
        <strain evidence="2">CZ1</strain>
    </source>
</reference>
<dbReference type="AlphaFoldDB" id="A0AA96WT32"/>
<dbReference type="InterPro" id="IPR022513">
    <property type="entry name" value="TOMM_pelo"/>
</dbReference>
<dbReference type="SUPFAM" id="SSF56209">
    <property type="entry name" value="Nitrile hydratase alpha chain"/>
    <property type="match status" value="1"/>
</dbReference>
<dbReference type="GO" id="GO:0046914">
    <property type="term" value="F:transition metal ion binding"/>
    <property type="evidence" value="ECO:0007669"/>
    <property type="project" value="InterPro"/>
</dbReference>
<organism evidence="2">
    <name type="scientific">Leptolyngbya boryana CZ1</name>
    <dbReference type="NCBI Taxonomy" id="3060204"/>
    <lineage>
        <taxon>Bacteria</taxon>
        <taxon>Bacillati</taxon>
        <taxon>Cyanobacteriota</taxon>
        <taxon>Cyanophyceae</taxon>
        <taxon>Leptolyngbyales</taxon>
        <taxon>Leptolyngbyaceae</taxon>
        <taxon>Leptolyngbya group</taxon>
        <taxon>Leptolyngbya</taxon>
    </lineage>
</organism>
<gene>
    <name evidence="2" type="ORF">Q2T42_18165</name>
</gene>
<dbReference type="InterPro" id="IPR036648">
    <property type="entry name" value="CN_Hdrase_a/SCN_Hdrase_g_sf"/>
</dbReference>
<accession>A0AA96WT32</accession>
<dbReference type="EMBL" id="CP130144">
    <property type="protein sequence ID" value="WNZ43769.1"/>
    <property type="molecule type" value="Genomic_DNA"/>
</dbReference>
<sequence length="110" mass="12172">MNDQIDRQSLQTQIIEKASTDPAFKQALIKHPISTIEQLLGTKLPKFFDIKVVEESADTLYLVIPASQNAELSDSELDMVAGGKTEGLIEPDWKPLPPPNSGKLINPFQK</sequence>
<protein>
    <submittedName>
        <fullName evidence="2">NHLP leader peptide family RiPP</fullName>
    </submittedName>
</protein>
<evidence type="ECO:0000256" key="1">
    <source>
        <dbReference type="SAM" id="MobiDB-lite"/>
    </source>
</evidence>
<dbReference type="RefSeq" id="WP_316425936.1">
    <property type="nucleotide sequence ID" value="NZ_CP130144.1"/>
</dbReference>
<feature type="region of interest" description="Disordered" evidence="1">
    <location>
        <begin position="88"/>
        <end position="110"/>
    </location>
</feature>
<dbReference type="Gene3D" id="3.90.330.10">
    <property type="entry name" value="Nitrile hydratase alpha /Thiocyanate hydrolase gamma"/>
    <property type="match status" value="1"/>
</dbReference>
<reference evidence="2" key="2">
    <citation type="submission" date="2023-07" db="EMBL/GenBank/DDBJ databases">
        <authorList>
            <person name="Bai X.-H."/>
            <person name="Wang H.-H."/>
            <person name="Wang J."/>
            <person name="Ma M.-Y."/>
            <person name="Hu H.-H."/>
            <person name="Song Z.-L."/>
            <person name="Ma H.-G."/>
            <person name="Fan Y."/>
            <person name="Du C.-Y."/>
            <person name="Xu J.-C."/>
        </authorList>
    </citation>
    <scope>NUCLEOTIDE SEQUENCE</scope>
    <source>
        <strain evidence="2">CZ1</strain>
    </source>
</reference>
<proteinExistence type="predicted"/>
<dbReference type="GO" id="GO:0003824">
    <property type="term" value="F:catalytic activity"/>
    <property type="evidence" value="ECO:0007669"/>
    <property type="project" value="InterPro"/>
</dbReference>
<evidence type="ECO:0000313" key="2">
    <source>
        <dbReference type="EMBL" id="WNZ43769.1"/>
    </source>
</evidence>